<proteinExistence type="predicted"/>
<dbReference type="AlphaFoldDB" id="A0A1G5QSE4"/>
<protein>
    <submittedName>
        <fullName evidence="2">NosL protein</fullName>
    </submittedName>
</protein>
<dbReference type="STRING" id="415747.SAMN03097708_02685"/>
<dbReference type="OrthoDB" id="8560674at2"/>
<name>A0A1G5QSE4_9GAMM</name>
<evidence type="ECO:0000313" key="2">
    <source>
        <dbReference type="EMBL" id="SCZ64662.1"/>
    </source>
</evidence>
<dbReference type="RefSeq" id="WP_092998162.1">
    <property type="nucleotide sequence ID" value="NZ_FMWD01000008.1"/>
</dbReference>
<gene>
    <name evidence="2" type="ORF">SAMN03097708_02685</name>
</gene>
<sequence length="165" mass="18608">MNSRKPPLAGKLVFLLSLLSLLVACSGDPGTGPVDVEFNSDSDTCERCRMVMSDPHYSAQIRGGPEGGESRVYRFDDIGCAVIWLDEQPWRDNPAVEIWVNDHRDGEWINAREAWYVEGNKTPMAYGLGARDDPAEGALTFEQARERIYEMERRFNTHSGHQQGF</sequence>
<reference evidence="2 3" key="1">
    <citation type="submission" date="2016-10" db="EMBL/GenBank/DDBJ databases">
        <authorList>
            <person name="de Groot N.N."/>
        </authorList>
    </citation>
    <scope>NUCLEOTIDE SEQUENCE [LARGE SCALE GENOMIC DNA]</scope>
    <source>
        <strain evidence="2 3">HLD2</strain>
    </source>
</reference>
<dbReference type="Proteomes" id="UP000199648">
    <property type="component" value="Unassembled WGS sequence"/>
</dbReference>
<organism evidence="2 3">
    <name type="scientific">Thiohalomonas denitrificans</name>
    <dbReference type="NCBI Taxonomy" id="415747"/>
    <lineage>
        <taxon>Bacteria</taxon>
        <taxon>Pseudomonadati</taxon>
        <taxon>Pseudomonadota</taxon>
        <taxon>Gammaproteobacteria</taxon>
        <taxon>Thiohalomonadales</taxon>
        <taxon>Thiohalomonadaceae</taxon>
        <taxon>Thiohalomonas</taxon>
    </lineage>
</organism>
<feature type="signal peptide" evidence="1">
    <location>
        <begin position="1"/>
        <end position="26"/>
    </location>
</feature>
<dbReference type="Pfam" id="PF05573">
    <property type="entry name" value="NosL"/>
    <property type="match status" value="1"/>
</dbReference>
<dbReference type="PANTHER" id="PTHR41247:SF1">
    <property type="entry name" value="HTH-TYPE TRANSCRIPTIONAL REPRESSOR YCNK"/>
    <property type="match status" value="1"/>
</dbReference>
<dbReference type="EMBL" id="FMWD01000008">
    <property type="protein sequence ID" value="SCZ64662.1"/>
    <property type="molecule type" value="Genomic_DNA"/>
</dbReference>
<feature type="chain" id="PRO_5011483212" evidence="1">
    <location>
        <begin position="27"/>
        <end position="165"/>
    </location>
</feature>
<dbReference type="InterPro" id="IPR008719">
    <property type="entry name" value="N2O_reductase_NosL"/>
</dbReference>
<keyword evidence="3" id="KW-1185">Reference proteome</keyword>
<keyword evidence="1" id="KW-0732">Signal</keyword>
<dbReference type="PROSITE" id="PS51257">
    <property type="entry name" value="PROKAR_LIPOPROTEIN"/>
    <property type="match status" value="1"/>
</dbReference>
<evidence type="ECO:0000313" key="3">
    <source>
        <dbReference type="Proteomes" id="UP000199648"/>
    </source>
</evidence>
<dbReference type="PANTHER" id="PTHR41247">
    <property type="entry name" value="HTH-TYPE TRANSCRIPTIONAL REPRESSOR YCNK"/>
    <property type="match status" value="1"/>
</dbReference>
<accession>A0A1G5QSE4</accession>
<dbReference type="SUPFAM" id="SSF160387">
    <property type="entry name" value="NosL/MerB-like"/>
    <property type="match status" value="1"/>
</dbReference>
<evidence type="ECO:0000256" key="1">
    <source>
        <dbReference type="SAM" id="SignalP"/>
    </source>
</evidence>